<proteinExistence type="predicted"/>
<keyword evidence="2" id="KW-1185">Reference proteome</keyword>
<dbReference type="EnsemblMetazoa" id="MESCA011118-RA">
    <property type="protein sequence ID" value="MESCA011118-PA"/>
    <property type="gene ID" value="MESCA011118"/>
</dbReference>
<dbReference type="Proteomes" id="UP000015102">
    <property type="component" value="Unassembled WGS sequence"/>
</dbReference>
<evidence type="ECO:0000313" key="2">
    <source>
        <dbReference type="Proteomes" id="UP000015102"/>
    </source>
</evidence>
<sequence>MAWTSPIFRRSDEKEKWRLRTEPDTNATSIIVATLRNMTLDYVLPLEEKPGTAYPIGRLSTKGYACSE</sequence>
<protein>
    <submittedName>
        <fullName evidence="1">Uncharacterized protein</fullName>
    </submittedName>
</protein>
<dbReference type="AlphaFoldDB" id="T1H4B0"/>
<evidence type="ECO:0000313" key="1">
    <source>
        <dbReference type="EnsemblMetazoa" id="MESCA011118-PA"/>
    </source>
</evidence>
<dbReference type="EMBL" id="CAQQ02190326">
    <property type="status" value="NOT_ANNOTATED_CDS"/>
    <property type="molecule type" value="Genomic_DNA"/>
</dbReference>
<organism evidence="1 2">
    <name type="scientific">Megaselia scalaris</name>
    <name type="common">Humpbacked fly</name>
    <name type="synonym">Phora scalaris</name>
    <dbReference type="NCBI Taxonomy" id="36166"/>
    <lineage>
        <taxon>Eukaryota</taxon>
        <taxon>Metazoa</taxon>
        <taxon>Ecdysozoa</taxon>
        <taxon>Arthropoda</taxon>
        <taxon>Hexapoda</taxon>
        <taxon>Insecta</taxon>
        <taxon>Pterygota</taxon>
        <taxon>Neoptera</taxon>
        <taxon>Endopterygota</taxon>
        <taxon>Diptera</taxon>
        <taxon>Brachycera</taxon>
        <taxon>Muscomorpha</taxon>
        <taxon>Platypezoidea</taxon>
        <taxon>Phoridae</taxon>
        <taxon>Megaseliini</taxon>
        <taxon>Megaselia</taxon>
    </lineage>
</organism>
<name>T1H4B0_MEGSC</name>
<dbReference type="HOGENOM" id="CLU_2796900_0_0_1"/>
<accession>T1H4B0</accession>
<reference evidence="1" key="2">
    <citation type="submission" date="2015-06" db="UniProtKB">
        <authorList>
            <consortium name="EnsemblMetazoa"/>
        </authorList>
    </citation>
    <scope>IDENTIFICATION</scope>
</reference>
<reference evidence="2" key="1">
    <citation type="submission" date="2013-02" db="EMBL/GenBank/DDBJ databases">
        <authorList>
            <person name="Hughes D."/>
        </authorList>
    </citation>
    <scope>NUCLEOTIDE SEQUENCE</scope>
    <source>
        <strain>Durham</strain>
        <strain evidence="2">NC isolate 2 -- Noor lab</strain>
    </source>
</reference>